<feature type="domain" description="DUF11" evidence="5">
    <location>
        <begin position="2031"/>
        <end position="2141"/>
    </location>
</feature>
<feature type="domain" description="DUF11" evidence="5">
    <location>
        <begin position="448"/>
        <end position="553"/>
    </location>
</feature>
<dbReference type="NCBIfam" id="TIGR04174">
    <property type="entry name" value="IPTL_CTERM"/>
    <property type="match status" value="1"/>
</dbReference>
<evidence type="ECO:0000313" key="9">
    <source>
        <dbReference type="Proteomes" id="UP000592294"/>
    </source>
</evidence>
<dbReference type="Gene3D" id="2.60.40.10">
    <property type="entry name" value="Immunoglobulins"/>
    <property type="match status" value="13"/>
</dbReference>
<evidence type="ECO:0000259" key="6">
    <source>
        <dbReference type="Pfam" id="PF17210"/>
    </source>
</evidence>
<feature type="domain" description="IPTL-CTERM protein sorting" evidence="7">
    <location>
        <begin position="4089"/>
        <end position="4114"/>
    </location>
</feature>
<proteinExistence type="predicted"/>
<feature type="domain" description="SD-repeat containing protein B" evidence="6">
    <location>
        <begin position="3775"/>
        <end position="3847"/>
    </location>
</feature>
<feature type="domain" description="DUF11" evidence="5">
    <location>
        <begin position="1140"/>
        <end position="1246"/>
    </location>
</feature>
<keyword evidence="4" id="KW-1133">Transmembrane helix</keyword>
<feature type="domain" description="DUF11" evidence="5">
    <location>
        <begin position="708"/>
        <end position="803"/>
    </location>
</feature>
<organism evidence="8 9">
    <name type="scientific">Allochromatium humboldtianum</name>
    <dbReference type="NCBI Taxonomy" id="504901"/>
    <lineage>
        <taxon>Bacteria</taxon>
        <taxon>Pseudomonadati</taxon>
        <taxon>Pseudomonadota</taxon>
        <taxon>Gammaproteobacteria</taxon>
        <taxon>Chromatiales</taxon>
        <taxon>Chromatiaceae</taxon>
        <taxon>Allochromatium</taxon>
    </lineage>
</organism>
<dbReference type="Pfam" id="PF17210">
    <property type="entry name" value="SdrD_B"/>
    <property type="match status" value="6"/>
</dbReference>
<dbReference type="InterPro" id="IPR001434">
    <property type="entry name" value="OmcB-like_DUF11"/>
</dbReference>
<accession>A0A850R6W4</accession>
<dbReference type="InterPro" id="IPR013783">
    <property type="entry name" value="Ig-like_fold"/>
</dbReference>
<dbReference type="InterPro" id="IPR026442">
    <property type="entry name" value="IPTL_CTERM"/>
</dbReference>
<evidence type="ECO:0000256" key="4">
    <source>
        <dbReference type="SAM" id="Phobius"/>
    </source>
</evidence>
<dbReference type="Pfam" id="PF18203">
    <property type="entry name" value="IPTL-CTERM"/>
    <property type="match status" value="1"/>
</dbReference>
<dbReference type="InterPro" id="IPR047589">
    <property type="entry name" value="DUF11_rpt"/>
</dbReference>
<gene>
    <name evidence="8" type="ORF">HW932_14330</name>
</gene>
<evidence type="ECO:0000259" key="7">
    <source>
        <dbReference type="Pfam" id="PF18203"/>
    </source>
</evidence>
<dbReference type="Proteomes" id="UP000592294">
    <property type="component" value="Unassembled WGS sequence"/>
</dbReference>
<keyword evidence="3" id="KW-0732">Signal</keyword>
<feature type="domain" description="DUF11" evidence="5">
    <location>
        <begin position="998"/>
        <end position="1115"/>
    </location>
</feature>
<sequence>QNYVNVSSSCIDKTYPSIYYHLKKGAAEDGSDDVIMFRWRVEQIANNYATGPNAGNYSATSPWSSALWTVLFDVDGDGYRDLAAHLNGSSGSPSEPIDMIAGIWGNIPTQSIDYLSDSNNIKLIAHNPTAFASGSQLLNFNSNYPTAQPNTTWPSGSSTNSWDYGTTRAKLVYTDSCTEYFIDYQIPVKMLDASGLTGSNGQPGPKIDRNTPISMLFCTANSLNNPFQKDCSLNRTYIGDASKPGPFGDYLSFNKTTPYAQPIVSSVTATGPSTCSGSYSLTAKVQDTLYVNDSGAIESSIKSVKFYYWHDRDGDGTTAGDTGSVWTEAAPGSLKAGTLNTWTATWNATSLAKGKYLIGVQAVDDNTKVDDGITPSGIDNRTFSYLSGNTDGQISVGNTLVSGVTFPTHSPEMSPVATEDWYGNPDVTGIQTALIGVAINACGVAPTIAKIASSSSVVAGGTVDYTITITNPSNNSDAITVSSITDTLPAGFSFDSNQGGSLNPSASPDSGSYSLTWTFSPEVSIPKGETRTLIFRANASSVAGTYQNTAGAATSFGTITSEPVAIGVDAARLSLSKTPDTYSVAADDTDTLTYTLRYSNDSAVTVTAAGITDVLPAGVTYFGCTGGTPSCSESGGSVTWTLGDLAAGASGSVTLTIKVPTSYGATSLTNSATISATPPGGGAAVSSTASSTVAVTGVNVAGTPAFTLEKTASAVSVAPGGSVTWTITYKNYGTAAASGVVVTDTLPAGLNYASNTGGGTHSNGVVTWNIGTVAANTTGSVTVTATAAAAPFTYPNPAANKAKIVWTGDATGVTSTNDVGITGQYCSAVFYFRQGSDNLLSTIRPAILTEPSSALDYTTTVTGITDNSFEDYTSEPNQIIFEQQSALGLALDLSNKTLTVNYRLSAQQGGARSRVILRNATTNQTIATSDEINVSTGTGTWYTYSVIIPNGTTLGANDKLRWYFQFRASGGKDITFHYDSVTSNSRSSFCQTSAPANLSLSKTVDKPSVTAGSNTDIAYTLKFANTGGVDATSATIADTLPAGVTIASATLNGVTVNPMPTPTSNTYTFSIKSTTSDTAGTVKFGESGTLVINATVGSGVAAGTTLTNSAVIAATGLTSPPAATATTTVIAEGATPTPALALNLSTDKTNPLLGETVTYTLTVVNTGGSDATNVVVSNVVPTATGYTYVSCTGGCTNSGGTLTWPTIATLAPGASQSYTYTMQVAITGLLDGATVIPDTAQASATSVTEVNSNEVKVTLNASPRLTLTKSASPTTGLAPGSEIEYTLTVANTGSSSASGVTVSDTIPANTSFKAVTGGTGSFNPLTNRVTFTEASLAGNASATVKFTVTVNDLPAGTTTISNATATASAGNAASVTAPTVDVSASAYPVLTLTAAGPSTLAYPTAKLTAAATGATTIFVDDTSVFAVGQYVNVGGTNAQITAVSGNSLTLSASVTGTLGASVIGSVTHSLTLKNTGNATATAVGIVDTLVGTVTPATPWPAGSSVIATSPNGSLSGADSNIVTWTNLADLPPGASTSVQAIIMPGTTGTLTSSGTGNTSSTCNPNPCTPTATVTTEIGGLKITKRTTTPISTAGGTATWVIDVVNSLASSTVTTVSDILPSGFSYASTASVVKSDGTAVVPTASPTAGSIEPAWSLTVPANDTVSITFTANVSADTGGALAQNPATAAGAAVTPYEPLNSTQEDVTVLGSGMGNLQGYVYQDNDKDGFYDATIDTALPWQTVTIVVSGTTYTAYSNEAGYYSRVVPQGSASVTVPDQSGLTLTVPATNPATVTIPEGGTATQNFGFKSEGYPTSATITGRVYFDANNNGTFDAGETVYSGMPLTVSDGTNTWTVYTDSSGIYAKGGLPTSGSATVTVKTPPAGLNGASTANVTLAAGTLTQNFPYTSTAGNPPVNTVPDAQTIVSGVQTAISGISVADTDTNLATVRLTVGAGALNVTLSGGVTISAGADGSTTLTLSGSQAAINTVLGTLKFTGAANTTLTVLSTDATNLTDTDTVVITVTAAPAPDVQAQVDAPASAAAGGLVTTLLTFANQGTDTAEDVTYTVTLPAGLTSVDCAGATCSYSGTTLTLTGLPAVLIPGQVEHVLVSYTAPASGSASVTATIATTTSGETPTANNTATDSTTVSTSVVDVAAWLTVPPSATTGTTVTVPVGFVNLGATSATGVTYSLTLPAGLTGVTCTGSGVSCSYSGTTVTITGLPVTLAPGQAVDLTLTYIAPATGPVAVTATVSATGDPDTAGNNSATDSTAITASAVPDVLSSVAPPASAPAGATVTVPLVYRNLGPAAAPVTTYNLTFSDAAVAANSIEIRNNGALCTYAGNALTGCGLPATLNPGQAVELVLTYTSPASGTVTVTSTIAATGETHTANNASTGSTDISATAVANVYTTVDVPASVPAGGNVQARVTFGNQGESQADGVTYAVVLAPGLSGVSCSGAACVYDSATGILTLTGLPTSLPPGQSATVLIDYLAPATGASSLEIQSRIDTASAEATTNDNAAGAGTAVTGSAVADVTTWIDAPAAIASGATSTVNAGFTNLGTASATGVTYTLTFTGAPTNVSVTHQGTACTYTAGTGAVTGCGLPTTLTAGQRVDLAATYTAPTTGPVVATSTVGAANDSDTGNNTASASTAISAATTADVTAAVAPPASATAGSTVTVPFSFANLGPAAAADVGYSLTLTGSPTNQVITYNGATCTYSGGAITGCDLPATLAPGQTLNLTLTYTAPGSAVGVTAAVTTSTSQSSTANDSASGSTGIVAAPTVDVYALVDAPATATGGAAVDVTLTFGNAGNSTANGVTYSALLPAGLTGVSCTAGATACTYDSASGVVTITFATNTLASSATQTATLRYTAPLTAGTVDVIARVSATGDPGTGGNNSASDTTLVNAAPTAADMGIAFSGFPAAASPGATVTGTVTCPNAGPAAATQATCSVTGGTLSNCSLALPVASLANGASVSCTVTATAPTTGLLSLSGSTSTTSTDGNVANNTAGVSAKVVDAVDDAAATLTQSVSGTETYDLLTNDRVGTDPATIANVTPSLVGLTKDGQAFTDTRGWFTLNAGGQFVAAKTADVGVYVVTYRICANPATTPPACDTATKTITVSLAALPDLTLAKTHTGDFVQGQTGAQYILTVTNSGTGPTTGTVTVSDTLPTGLTATAISGSGWACVLSTLTCSRSDVLEAESSYPAITLTVDVAADAPASVTNTASVSGGGDVTPDNNTASDVTTIGSGPDLVLIKSHTGDFSAGQRGAIYTLRVTNQGGQTTSGSVTVTDTLPTGLTATAFSGGGWTCTLTPLSCSRADALAAGASYPPITLTVDVAAEAPTSVTNSAGVSGGGDINPDNNSAEDETRILGLNGRISGRVFADLDGDGVQGPGEPGISGVLVTLTSVSDGSNSSTTLTDSSGRYQFDPVVPGSYILVETDPPNYASTTLNNIPASVAANGEVVVDFGDQPLGTISGRVFEDINGDGLLNGAETGLAGVTVILTNEQGATRTAVTDANGLYLFDQVSVGRYSVRETDPDGYVSTTLNLLPVRIQAFVLNGQAVASAANANFGDQRSSSVSGRVFADNNGDGLQDGGALGIANVLVELRGQSDTLIRSTRTGPDGSYRFDGLDAGAYSVVETDLDRWFSTTSNRVAINLAAGGGATVNFGDQLRGTVSGRVFRDLDGNGQQGSAEYGLADVTVTLRSLTGSGLLLTAMTNTVGEYLFDSIPAGAYEVVETDPVGYVSTTTNRVAVSLAAEPNGQVGAATANFGDQPRLAISGRVFMDLSGNGVQEQGENGLGGILVTLKRDGVVLATALTAGNGAYLFSDLPPGVYRVERDIIPDHLATSPTPLTVSLSIDGSATANFGVQPIGLVYGRVVIDTNGNGRVDTGELGVGGIRIDLLSTNAASGWRSLFGTAASEALRLEITSGDGRYLFLDVEPENYTVVSTPPANFVNTTPIRQNVTVTLTTPGRADFGLIRYGSITGRVFQDLNDNDVDDDEPGLGGVLIELTDSTGTLISSTRTSGDGYFLFEDLDFGDYILIETDPSGFTSTSGLNRVEVRLDEERAATALSFPDRLEIDDPVRPPPSPNPIPTLSEWALILLMLSMLGLALRFHRTRPQSVNRR</sequence>
<dbReference type="PANTHER" id="PTHR34819">
    <property type="entry name" value="LARGE CYSTEINE-RICH PERIPLASMIC PROTEIN OMCB"/>
    <property type="match status" value="1"/>
</dbReference>
<feature type="domain" description="DUF11" evidence="5">
    <location>
        <begin position="2789"/>
        <end position="2898"/>
    </location>
</feature>
<reference evidence="8 9" key="1">
    <citation type="submission" date="2020-06" db="EMBL/GenBank/DDBJ databases">
        <title>Whole-genome sequence of Allochromatium humboldtianum DSM 21881, type strain.</title>
        <authorList>
            <person name="Kyndt J.A."/>
            <person name="Meyer T.E."/>
        </authorList>
    </citation>
    <scope>NUCLEOTIDE SEQUENCE [LARGE SCALE GENOMIC DNA]</scope>
    <source>
        <strain evidence="8 9">DSM 21881</strain>
    </source>
</reference>
<name>A0A850R6W4_9GAMM</name>
<keyword evidence="2" id="KW-0964">Secreted</keyword>
<evidence type="ECO:0000313" key="8">
    <source>
        <dbReference type="EMBL" id="NVZ10439.1"/>
    </source>
</evidence>
<evidence type="ECO:0000259" key="5">
    <source>
        <dbReference type="Pfam" id="PF01345"/>
    </source>
</evidence>
<dbReference type="InterPro" id="IPR018247">
    <property type="entry name" value="EF_Hand_1_Ca_BS"/>
</dbReference>
<feature type="domain" description="DUF11" evidence="5">
    <location>
        <begin position="3123"/>
        <end position="3237"/>
    </location>
</feature>
<feature type="transmembrane region" description="Helical" evidence="4">
    <location>
        <begin position="4096"/>
        <end position="4113"/>
    </location>
</feature>
<feature type="non-terminal residue" evidence="8">
    <location>
        <position position="1"/>
    </location>
</feature>
<feature type="domain" description="SD-repeat containing protein B" evidence="6">
    <location>
        <begin position="3576"/>
        <end position="3647"/>
    </location>
</feature>
<feature type="domain" description="SD-repeat containing protein B" evidence="6">
    <location>
        <begin position="3980"/>
        <end position="4052"/>
    </location>
</feature>
<dbReference type="PANTHER" id="PTHR34819:SF3">
    <property type="entry name" value="CELL SURFACE PROTEIN"/>
    <property type="match status" value="1"/>
</dbReference>
<dbReference type="InterPro" id="IPR033764">
    <property type="entry name" value="Sdr_B"/>
</dbReference>
<dbReference type="GO" id="GO:0005576">
    <property type="term" value="C:extracellular region"/>
    <property type="evidence" value="ECO:0007669"/>
    <property type="project" value="UniProtKB-SubCell"/>
</dbReference>
<dbReference type="NCBIfam" id="TIGR01451">
    <property type="entry name" value="B_ant_repeat"/>
    <property type="match status" value="6"/>
</dbReference>
<dbReference type="InterPro" id="IPR051172">
    <property type="entry name" value="Chlamydia_OmcB"/>
</dbReference>
<dbReference type="PROSITE" id="PS00018">
    <property type="entry name" value="EF_HAND_1"/>
    <property type="match status" value="1"/>
</dbReference>
<dbReference type="Gene3D" id="2.60.40.1170">
    <property type="entry name" value="Mu homology domain, subdomain B"/>
    <property type="match status" value="2"/>
</dbReference>
<comment type="subcellular location">
    <subcellularLocation>
        <location evidence="1">Secreted</location>
    </subcellularLocation>
</comment>
<keyword evidence="4" id="KW-0812">Transmembrane</keyword>
<evidence type="ECO:0000256" key="2">
    <source>
        <dbReference type="ARBA" id="ARBA00022525"/>
    </source>
</evidence>
<feature type="domain" description="SD-repeat containing protein B" evidence="6">
    <location>
        <begin position="3373"/>
        <end position="3447"/>
    </location>
</feature>
<feature type="domain" description="DUF11" evidence="5">
    <location>
        <begin position="1265"/>
        <end position="1371"/>
    </location>
</feature>
<feature type="domain" description="DUF11" evidence="5">
    <location>
        <begin position="2407"/>
        <end position="2517"/>
    </location>
</feature>
<feature type="domain" description="DUF11" evidence="5">
    <location>
        <begin position="3247"/>
        <end position="3361"/>
    </location>
</feature>
<dbReference type="Gene3D" id="2.60.40.740">
    <property type="match status" value="1"/>
</dbReference>
<feature type="domain" description="SD-repeat containing protein B" evidence="6">
    <location>
        <begin position="3471"/>
        <end position="3542"/>
    </location>
</feature>
<dbReference type="EMBL" id="JABZEO010000009">
    <property type="protein sequence ID" value="NVZ10439.1"/>
    <property type="molecule type" value="Genomic_DNA"/>
</dbReference>
<feature type="domain" description="DUF11" evidence="5">
    <location>
        <begin position="573"/>
        <end position="677"/>
    </location>
</feature>
<dbReference type="Pfam" id="PF01345">
    <property type="entry name" value="DUF11"/>
    <property type="match status" value="12"/>
</dbReference>
<keyword evidence="9" id="KW-1185">Reference proteome</keyword>
<evidence type="ECO:0000256" key="1">
    <source>
        <dbReference type="ARBA" id="ARBA00004613"/>
    </source>
</evidence>
<keyword evidence="4" id="KW-0472">Membrane</keyword>
<evidence type="ECO:0000256" key="3">
    <source>
        <dbReference type="ARBA" id="ARBA00022729"/>
    </source>
</evidence>
<feature type="domain" description="SD-repeat containing protein B" evidence="6">
    <location>
        <begin position="3674"/>
        <end position="3747"/>
    </location>
</feature>
<comment type="caution">
    <text evidence="8">The sequence shown here is derived from an EMBL/GenBank/DDBJ whole genome shotgun (WGS) entry which is preliminary data.</text>
</comment>
<dbReference type="SUPFAM" id="SSF117074">
    <property type="entry name" value="Hypothetical protein PA1324"/>
    <property type="match status" value="8"/>
</dbReference>
<protein>
    <submittedName>
        <fullName evidence="8">IPTL-CTERM sorting domain-containing protein</fullName>
    </submittedName>
</protein>
<feature type="domain" description="DUF11" evidence="5">
    <location>
        <begin position="2160"/>
        <end position="2264"/>
    </location>
</feature>